<dbReference type="InterPro" id="IPR000998">
    <property type="entry name" value="MAM_dom"/>
</dbReference>
<protein>
    <submittedName>
        <fullName evidence="5">MAM domain-containing protein, meprin/A5/mu</fullName>
    </submittedName>
</protein>
<dbReference type="CDD" id="cd06263">
    <property type="entry name" value="MAM"/>
    <property type="match status" value="1"/>
</dbReference>
<dbReference type="InterPro" id="IPR013320">
    <property type="entry name" value="ConA-like_dom_sf"/>
</dbReference>
<name>A0A450ZPG4_9GAMM</name>
<dbReference type="Gene3D" id="2.60.120.200">
    <property type="match status" value="1"/>
</dbReference>
<evidence type="ECO:0000256" key="1">
    <source>
        <dbReference type="SAM" id="MobiDB-lite"/>
    </source>
</evidence>
<dbReference type="PANTHER" id="PTHR23282">
    <property type="entry name" value="APICAL ENDOSOMAL GLYCOPROTEIN PRECURSOR"/>
    <property type="match status" value="1"/>
</dbReference>
<accession>A0A450ZPG4</accession>
<evidence type="ECO:0000259" key="4">
    <source>
        <dbReference type="PROSITE" id="PS51688"/>
    </source>
</evidence>
<reference evidence="5" key="1">
    <citation type="submission" date="2019-02" db="EMBL/GenBank/DDBJ databases">
        <authorList>
            <person name="Gruber-Vodicka R. H."/>
            <person name="Seah K. B. B."/>
        </authorList>
    </citation>
    <scope>NUCLEOTIDE SEQUENCE</scope>
    <source>
        <strain evidence="5">BECK_BZ126</strain>
    </source>
</reference>
<dbReference type="PROSITE" id="PS50060">
    <property type="entry name" value="MAM_2"/>
    <property type="match status" value="1"/>
</dbReference>
<dbReference type="SMART" id="SM00137">
    <property type="entry name" value="MAM"/>
    <property type="match status" value="1"/>
</dbReference>
<evidence type="ECO:0000256" key="2">
    <source>
        <dbReference type="SAM" id="SignalP"/>
    </source>
</evidence>
<sequence length="742" mass="79436">MKDSILSSSRMIPILFLVLFALPAHAVEHKLDFETGLGGWSAIKGSSLFNWARWTGGTHSGHTGPRSAHEGNYYLYLEASRNYPARTAYLQSQGFSGKIETVSFHYHMYGAHMGALALEGLDGGEWITLWAATGQQHRHHDIPWTREEISLAGRTIHKIRFKGTTTDNANGGQYRGDMAIDYVLVTTGEALASDHWRKAESGTDIHYGPGNVGIGDKKPAADLSILGNLSRPLTGRIAVAKGSPHVTGVGTQFTRELTVGDSLRVGDKVFVVTGITSDIALALDAAHPAGALNATAYTDGDLLSVQTGAEKSALLVDRSGNVGVGTPDPATKLDVRGGIRVGGETTCDTKREGTIRYSDASDEVEFCDGSAWTRVEGPVGPAGKDGKEGKQGLPGTKGKDGAHGVDGKSAYQIWLGAGNTGTKVDFIADLKGDKGDKGDAFWSQSGSDIYYSNGNVGIGAKPKNQNDGLFVYDRNTTGYNAIHVENNGQSTIELRAYGDNSIWKGASILTSWNTDVDLGLVADSLSKVNNGTSNHVLWLKANSGNVGIGTITPEEIMEIKHSEPVLSLHEPNVATFKVGSDGGIFKIAAMDNGFGGHTGNFDANDSQILSMSNSGNVGIGTTNPAYKLDVAGIIRGNNVSSSDARLKENIHPLENPLDKIVQLRGVSFHWKDKQKGTEREIGVIAQELEKEFPELVSTDEEGYKSVAYGKLTALLIEGMKAQQARIAELEREMKELRERIGR</sequence>
<dbReference type="GO" id="GO:0016020">
    <property type="term" value="C:membrane"/>
    <property type="evidence" value="ECO:0007669"/>
    <property type="project" value="InterPro"/>
</dbReference>
<feature type="domain" description="MAM" evidence="3">
    <location>
        <begin position="29"/>
        <end position="192"/>
    </location>
</feature>
<keyword evidence="2" id="KW-0732">Signal</keyword>
<dbReference type="PROSITE" id="PS51688">
    <property type="entry name" value="ICA"/>
    <property type="match status" value="1"/>
</dbReference>
<proteinExistence type="predicted"/>
<feature type="chain" id="PRO_5019182448" evidence="2">
    <location>
        <begin position="27"/>
        <end position="742"/>
    </location>
</feature>
<evidence type="ECO:0000313" key="5">
    <source>
        <dbReference type="EMBL" id="VFK55660.1"/>
    </source>
</evidence>
<dbReference type="EMBL" id="CAADFW010000007">
    <property type="protein sequence ID" value="VFK55660.1"/>
    <property type="molecule type" value="Genomic_DNA"/>
</dbReference>
<evidence type="ECO:0000259" key="3">
    <source>
        <dbReference type="PROSITE" id="PS50060"/>
    </source>
</evidence>
<dbReference type="Pfam" id="PF13884">
    <property type="entry name" value="Peptidase_S74"/>
    <property type="match status" value="1"/>
</dbReference>
<feature type="signal peptide" evidence="2">
    <location>
        <begin position="1"/>
        <end position="26"/>
    </location>
</feature>
<feature type="region of interest" description="Disordered" evidence="1">
    <location>
        <begin position="375"/>
        <end position="404"/>
    </location>
</feature>
<organism evidence="5">
    <name type="scientific">Candidatus Kentrum sp. TC</name>
    <dbReference type="NCBI Taxonomy" id="2126339"/>
    <lineage>
        <taxon>Bacteria</taxon>
        <taxon>Pseudomonadati</taxon>
        <taxon>Pseudomonadota</taxon>
        <taxon>Gammaproteobacteria</taxon>
        <taxon>Candidatus Kentrum</taxon>
    </lineage>
</organism>
<dbReference type="InterPro" id="IPR051560">
    <property type="entry name" value="MAM_domain-containing"/>
</dbReference>
<feature type="domain" description="Peptidase S74" evidence="4">
    <location>
        <begin position="642"/>
        <end position="733"/>
    </location>
</feature>
<dbReference type="InterPro" id="IPR030392">
    <property type="entry name" value="S74_ICA"/>
</dbReference>
<dbReference type="PANTHER" id="PTHR23282:SF101">
    <property type="entry name" value="MAM DOMAIN-CONTAINING PROTEIN"/>
    <property type="match status" value="1"/>
</dbReference>
<dbReference type="SUPFAM" id="SSF49899">
    <property type="entry name" value="Concanavalin A-like lectins/glucanases"/>
    <property type="match status" value="1"/>
</dbReference>
<gene>
    <name evidence="5" type="ORF">BECKTC1821F_GA0114240_100769</name>
</gene>
<dbReference type="Pfam" id="PF00629">
    <property type="entry name" value="MAM"/>
    <property type="match status" value="1"/>
</dbReference>
<dbReference type="AlphaFoldDB" id="A0A450ZPG4"/>